<gene>
    <name evidence="8" type="primary">Dvir\GJ17344</name>
    <name evidence="8" type="ORF">Dvir_GJ17344</name>
</gene>
<dbReference type="GO" id="GO:0045202">
    <property type="term" value="C:synapse"/>
    <property type="evidence" value="ECO:0007669"/>
    <property type="project" value="UniProtKB-SubCell"/>
</dbReference>
<dbReference type="Gene3D" id="1.10.472.80">
    <property type="entry name" value="Ypt/Rab-GAP domain of gyp1p, domain 3"/>
    <property type="match status" value="1"/>
</dbReference>
<evidence type="ECO:0000313" key="8">
    <source>
        <dbReference type="EMBL" id="KRF81505.1"/>
    </source>
</evidence>
<dbReference type="SUPFAM" id="SSF47923">
    <property type="entry name" value="Ypt/Rab-GAP domain of gyp1p"/>
    <property type="match status" value="1"/>
</dbReference>
<evidence type="ECO:0000256" key="2">
    <source>
        <dbReference type="ARBA" id="ARBA00004184"/>
    </source>
</evidence>
<sequence length="567" mass="64956">MPYHRADTSAQADKLSGIVEESDLYEGFAPHVETSEIKTLDFYSLPKQTGKEPALRSFTEIQQLLQQGKKRDVKSILRENSWPINSPIRSQLWPALCAQHLTKQNMLDGFYWEMVHQVFGTTELSDKPIMLPAFVDATHCLPYHLTSTGRAVADRIVNVLGYDCPDITYSPVLYPITSLLLHFMSEEEAYLCLAGLVGSKEKTFINQTKLQHEVTWKTVMQIAKKHTKSAIAYFQRICPSQKLERVFMDWCWWILAGLPFQHLVRIMDCYFHEGIKVLYRVALVILNLFHKECQSNNEWSPDNIKNDIGNALIKFCKKIPVSPAKLLHAAFSIRGLSTQYISRIFIKTEMLLKSRSAFNSGSKQLIKSRSSDNLPTSQSQVNIQMMSHTLTIRELFTLWSWLPVRITMYQPVLLYTTEEHGCSLTTFYVRVEQHEPTLLMIKTCNNEVFGAYCSSRWFERNVKDDKGQRQAYFGTGETFLFSLYPERAKYPWVGIEGDRDLGHSSELFMAADSKMITIGGGEGQAIWMDENIRFGKTDSCKTFNNPPLCPSGDFEIRVLEVYGFVGI</sequence>
<dbReference type="InterPro" id="IPR035969">
    <property type="entry name" value="Rab-GAP_TBC_sf"/>
</dbReference>
<dbReference type="SMART" id="SM00584">
    <property type="entry name" value="TLDc"/>
    <property type="match status" value="1"/>
</dbReference>
<evidence type="ECO:0000313" key="9">
    <source>
        <dbReference type="Proteomes" id="UP000008792"/>
    </source>
</evidence>
<evidence type="ECO:0000259" key="7">
    <source>
        <dbReference type="PROSITE" id="PS51886"/>
    </source>
</evidence>
<protein>
    <submittedName>
        <fullName evidence="8">Uncharacterized protein, isoform L</fullName>
    </submittedName>
</protein>
<dbReference type="PANTHER" id="PTHR23354">
    <property type="entry name" value="NUCLEOLAR PROTEIN 7/ESTROGEN RECEPTOR COACTIVATOR-RELATED"/>
    <property type="match status" value="1"/>
</dbReference>
<accession>A0A0Q9WIG2</accession>
<dbReference type="SMART" id="SM00164">
    <property type="entry name" value="TBC"/>
    <property type="match status" value="1"/>
</dbReference>
<evidence type="ECO:0000256" key="1">
    <source>
        <dbReference type="ARBA" id="ARBA00004156"/>
    </source>
</evidence>
<dbReference type="FunFam" id="1.10.472.80:FF:000035">
    <property type="entry name" value="Uncharacterized protein, isoform C"/>
    <property type="match status" value="1"/>
</dbReference>
<comment type="subcellular location">
    <subcellularLocation>
        <location evidence="1">Cytoplasmic vesicle membrane</location>
    </subcellularLocation>
    <subcellularLocation>
        <location evidence="2">Endomembrane system</location>
        <topology evidence="2">Peripheral membrane protein</topology>
    </subcellularLocation>
    <subcellularLocation>
        <location evidence="6">Synapse</location>
    </subcellularLocation>
</comment>
<dbReference type="EMBL" id="CH940649">
    <property type="protein sequence ID" value="KRF81505.1"/>
    <property type="molecule type" value="Genomic_DNA"/>
</dbReference>
<dbReference type="AlphaFoldDB" id="A0A0Q9WIG2"/>
<evidence type="ECO:0000256" key="6">
    <source>
        <dbReference type="ARBA" id="ARBA00034103"/>
    </source>
</evidence>
<dbReference type="OrthoDB" id="10065050at2759"/>
<keyword evidence="9" id="KW-1185">Reference proteome</keyword>
<dbReference type="GO" id="GO:0030659">
    <property type="term" value="C:cytoplasmic vesicle membrane"/>
    <property type="evidence" value="ECO:0007669"/>
    <property type="project" value="UniProtKB-SubCell"/>
</dbReference>
<evidence type="ECO:0000256" key="5">
    <source>
        <dbReference type="ARBA" id="ARBA00023329"/>
    </source>
</evidence>
<dbReference type="PROSITE" id="PS51886">
    <property type="entry name" value="TLDC"/>
    <property type="match status" value="1"/>
</dbReference>
<evidence type="ECO:0000256" key="3">
    <source>
        <dbReference type="ARBA" id="ARBA00023018"/>
    </source>
</evidence>
<dbReference type="InterPro" id="IPR006571">
    <property type="entry name" value="TLDc_dom"/>
</dbReference>
<name>A0A0Q9WIG2_DROVI</name>
<dbReference type="Pfam" id="PF00566">
    <property type="entry name" value="RabGAP-TBC"/>
    <property type="match status" value="1"/>
</dbReference>
<keyword evidence="3" id="KW-0770">Synapse</keyword>
<dbReference type="GO" id="GO:0012505">
    <property type="term" value="C:endomembrane system"/>
    <property type="evidence" value="ECO:0007669"/>
    <property type="project" value="UniProtKB-SubCell"/>
</dbReference>
<proteinExistence type="predicted"/>
<dbReference type="Pfam" id="PF07534">
    <property type="entry name" value="TLD"/>
    <property type="match status" value="1"/>
</dbReference>
<organism evidence="8 9">
    <name type="scientific">Drosophila virilis</name>
    <name type="common">Fruit fly</name>
    <dbReference type="NCBI Taxonomy" id="7244"/>
    <lineage>
        <taxon>Eukaryota</taxon>
        <taxon>Metazoa</taxon>
        <taxon>Ecdysozoa</taxon>
        <taxon>Arthropoda</taxon>
        <taxon>Hexapoda</taxon>
        <taxon>Insecta</taxon>
        <taxon>Pterygota</taxon>
        <taxon>Neoptera</taxon>
        <taxon>Endopterygota</taxon>
        <taxon>Diptera</taxon>
        <taxon>Brachycera</taxon>
        <taxon>Muscomorpha</taxon>
        <taxon>Ephydroidea</taxon>
        <taxon>Drosophilidae</taxon>
        <taxon>Drosophila</taxon>
    </lineage>
</organism>
<reference evidence="8 9" key="1">
    <citation type="journal article" date="2007" name="Nature">
        <title>Evolution of genes and genomes on the Drosophila phylogeny.</title>
        <authorList>
            <consortium name="Drosophila 12 Genomes Consortium"/>
            <person name="Clark A.G."/>
            <person name="Eisen M.B."/>
            <person name="Smith D.R."/>
            <person name="Bergman C.M."/>
            <person name="Oliver B."/>
            <person name="Markow T.A."/>
            <person name="Kaufman T.C."/>
            <person name="Kellis M."/>
            <person name="Gelbart W."/>
            <person name="Iyer V.N."/>
            <person name="Pollard D.A."/>
            <person name="Sackton T.B."/>
            <person name="Larracuente A.M."/>
            <person name="Singh N.D."/>
            <person name="Abad J.P."/>
            <person name="Abt D.N."/>
            <person name="Adryan B."/>
            <person name="Aguade M."/>
            <person name="Akashi H."/>
            <person name="Anderson W.W."/>
            <person name="Aquadro C.F."/>
            <person name="Ardell D.H."/>
            <person name="Arguello R."/>
            <person name="Artieri C.G."/>
            <person name="Barbash D.A."/>
            <person name="Barker D."/>
            <person name="Barsanti P."/>
            <person name="Batterham P."/>
            <person name="Batzoglou S."/>
            <person name="Begun D."/>
            <person name="Bhutkar A."/>
            <person name="Blanco E."/>
            <person name="Bosak S.A."/>
            <person name="Bradley R.K."/>
            <person name="Brand A.D."/>
            <person name="Brent M.R."/>
            <person name="Brooks A.N."/>
            <person name="Brown R.H."/>
            <person name="Butlin R.K."/>
            <person name="Caggese C."/>
            <person name="Calvi B.R."/>
            <person name="Bernardo de Carvalho A."/>
            <person name="Caspi A."/>
            <person name="Castrezana S."/>
            <person name="Celniker S.E."/>
            <person name="Chang J.L."/>
            <person name="Chapple C."/>
            <person name="Chatterji S."/>
            <person name="Chinwalla A."/>
            <person name="Civetta A."/>
            <person name="Clifton S.W."/>
            <person name="Comeron J.M."/>
            <person name="Costello J.C."/>
            <person name="Coyne J.A."/>
            <person name="Daub J."/>
            <person name="David R.G."/>
            <person name="Delcher A.L."/>
            <person name="Delehaunty K."/>
            <person name="Do C.B."/>
            <person name="Ebling H."/>
            <person name="Edwards K."/>
            <person name="Eickbush T."/>
            <person name="Evans J.D."/>
            <person name="Filipski A."/>
            <person name="Findeiss S."/>
            <person name="Freyhult E."/>
            <person name="Fulton L."/>
            <person name="Fulton R."/>
            <person name="Garcia A.C."/>
            <person name="Gardiner A."/>
            <person name="Garfield D.A."/>
            <person name="Garvin B.E."/>
            <person name="Gibson G."/>
            <person name="Gilbert D."/>
            <person name="Gnerre S."/>
            <person name="Godfrey J."/>
            <person name="Good R."/>
            <person name="Gotea V."/>
            <person name="Gravely B."/>
            <person name="Greenberg A.J."/>
            <person name="Griffiths-Jones S."/>
            <person name="Gross S."/>
            <person name="Guigo R."/>
            <person name="Gustafson E.A."/>
            <person name="Haerty W."/>
            <person name="Hahn M.W."/>
            <person name="Halligan D.L."/>
            <person name="Halpern A.L."/>
            <person name="Halter G.M."/>
            <person name="Han M.V."/>
            <person name="Heger A."/>
            <person name="Hillier L."/>
            <person name="Hinrichs A.S."/>
            <person name="Holmes I."/>
            <person name="Hoskins R.A."/>
            <person name="Hubisz M.J."/>
            <person name="Hultmark D."/>
            <person name="Huntley M.A."/>
            <person name="Jaffe D.B."/>
            <person name="Jagadeeshan S."/>
            <person name="Jeck W.R."/>
            <person name="Johnson J."/>
            <person name="Jones C.D."/>
            <person name="Jordan W.C."/>
            <person name="Karpen G.H."/>
            <person name="Kataoka E."/>
            <person name="Keightley P.D."/>
            <person name="Kheradpour P."/>
            <person name="Kirkness E.F."/>
            <person name="Koerich L.B."/>
            <person name="Kristiansen K."/>
            <person name="Kudrna D."/>
            <person name="Kulathinal R.J."/>
            <person name="Kumar S."/>
            <person name="Kwok R."/>
            <person name="Lander E."/>
            <person name="Langley C.H."/>
            <person name="Lapoint R."/>
            <person name="Lazzaro B.P."/>
            <person name="Lee S.J."/>
            <person name="Levesque L."/>
            <person name="Li R."/>
            <person name="Lin C.F."/>
            <person name="Lin M.F."/>
            <person name="Lindblad-Toh K."/>
            <person name="Llopart A."/>
            <person name="Long M."/>
            <person name="Low L."/>
            <person name="Lozovsky E."/>
            <person name="Lu J."/>
            <person name="Luo M."/>
            <person name="Machado C.A."/>
            <person name="Makalowski W."/>
            <person name="Marzo M."/>
            <person name="Matsuda M."/>
            <person name="Matzkin L."/>
            <person name="McAllister B."/>
            <person name="McBride C.S."/>
            <person name="McKernan B."/>
            <person name="McKernan K."/>
            <person name="Mendez-Lago M."/>
            <person name="Minx P."/>
            <person name="Mollenhauer M.U."/>
            <person name="Montooth K."/>
            <person name="Mount S.M."/>
            <person name="Mu X."/>
            <person name="Myers E."/>
            <person name="Negre B."/>
            <person name="Newfeld S."/>
            <person name="Nielsen R."/>
            <person name="Noor M.A."/>
            <person name="O'Grady P."/>
            <person name="Pachter L."/>
            <person name="Papaceit M."/>
            <person name="Parisi M.J."/>
            <person name="Parisi M."/>
            <person name="Parts L."/>
            <person name="Pedersen J.S."/>
            <person name="Pesole G."/>
            <person name="Phillippy A.M."/>
            <person name="Ponting C.P."/>
            <person name="Pop M."/>
            <person name="Porcelli D."/>
            <person name="Powell J.R."/>
            <person name="Prohaska S."/>
            <person name="Pruitt K."/>
            <person name="Puig M."/>
            <person name="Quesneville H."/>
            <person name="Ram K.R."/>
            <person name="Rand D."/>
            <person name="Rasmussen M.D."/>
            <person name="Reed L.K."/>
            <person name="Reenan R."/>
            <person name="Reily A."/>
            <person name="Remington K.A."/>
            <person name="Rieger T.T."/>
            <person name="Ritchie M.G."/>
            <person name="Robin C."/>
            <person name="Rogers Y.H."/>
            <person name="Rohde C."/>
            <person name="Rozas J."/>
            <person name="Rubenfield M.J."/>
            <person name="Ruiz A."/>
            <person name="Russo S."/>
            <person name="Salzberg S.L."/>
            <person name="Sanchez-Gracia A."/>
            <person name="Saranga D.J."/>
            <person name="Sato H."/>
            <person name="Schaeffer S.W."/>
            <person name="Schatz M.C."/>
            <person name="Schlenke T."/>
            <person name="Schwartz R."/>
            <person name="Segarra C."/>
            <person name="Singh R.S."/>
            <person name="Sirot L."/>
            <person name="Sirota M."/>
            <person name="Sisneros N.B."/>
            <person name="Smith C.D."/>
            <person name="Smith T.F."/>
            <person name="Spieth J."/>
            <person name="Stage D.E."/>
            <person name="Stark A."/>
            <person name="Stephan W."/>
            <person name="Strausberg R.L."/>
            <person name="Strempel S."/>
            <person name="Sturgill D."/>
            <person name="Sutton G."/>
            <person name="Sutton G.G."/>
            <person name="Tao W."/>
            <person name="Teichmann S."/>
            <person name="Tobari Y.N."/>
            <person name="Tomimura Y."/>
            <person name="Tsolas J.M."/>
            <person name="Valente V.L."/>
            <person name="Venter E."/>
            <person name="Venter J.C."/>
            <person name="Vicario S."/>
            <person name="Vieira F.G."/>
            <person name="Vilella A.J."/>
            <person name="Villasante A."/>
            <person name="Walenz B."/>
            <person name="Wang J."/>
            <person name="Wasserman M."/>
            <person name="Watts T."/>
            <person name="Wilson D."/>
            <person name="Wilson R.K."/>
            <person name="Wing R.A."/>
            <person name="Wolfner M.F."/>
            <person name="Wong A."/>
            <person name="Wong G.K."/>
            <person name="Wu C.I."/>
            <person name="Wu G."/>
            <person name="Yamamoto D."/>
            <person name="Yang H.P."/>
            <person name="Yang S.P."/>
            <person name="Yorke J.A."/>
            <person name="Yoshida K."/>
            <person name="Zdobnov E."/>
            <person name="Zhang P."/>
            <person name="Zhang Y."/>
            <person name="Zimin A.V."/>
            <person name="Baldwin J."/>
            <person name="Abdouelleil A."/>
            <person name="Abdulkadir J."/>
            <person name="Abebe A."/>
            <person name="Abera B."/>
            <person name="Abreu J."/>
            <person name="Acer S.C."/>
            <person name="Aftuck L."/>
            <person name="Alexander A."/>
            <person name="An P."/>
            <person name="Anderson E."/>
            <person name="Anderson S."/>
            <person name="Arachi H."/>
            <person name="Azer M."/>
            <person name="Bachantsang P."/>
            <person name="Barry A."/>
            <person name="Bayul T."/>
            <person name="Berlin A."/>
            <person name="Bessette D."/>
            <person name="Bloom T."/>
            <person name="Blye J."/>
            <person name="Boguslavskiy L."/>
            <person name="Bonnet C."/>
            <person name="Boukhgalter B."/>
            <person name="Bourzgui I."/>
            <person name="Brown A."/>
            <person name="Cahill P."/>
            <person name="Channer S."/>
            <person name="Cheshatsang Y."/>
            <person name="Chuda L."/>
            <person name="Citroen M."/>
            <person name="Collymore A."/>
            <person name="Cooke P."/>
            <person name="Costello M."/>
            <person name="D'Aco K."/>
            <person name="Daza R."/>
            <person name="De Haan G."/>
            <person name="DeGray S."/>
            <person name="DeMaso C."/>
            <person name="Dhargay N."/>
            <person name="Dooley K."/>
            <person name="Dooley E."/>
            <person name="Doricent M."/>
            <person name="Dorje P."/>
            <person name="Dorjee K."/>
            <person name="Dupes A."/>
            <person name="Elong R."/>
            <person name="Falk J."/>
            <person name="Farina A."/>
            <person name="Faro S."/>
            <person name="Ferguson D."/>
            <person name="Fisher S."/>
            <person name="Foley C.D."/>
            <person name="Franke A."/>
            <person name="Friedrich D."/>
            <person name="Gadbois L."/>
            <person name="Gearin G."/>
            <person name="Gearin C.R."/>
            <person name="Giannoukos G."/>
            <person name="Goode T."/>
            <person name="Graham J."/>
            <person name="Grandbois E."/>
            <person name="Grewal S."/>
            <person name="Gyaltsen K."/>
            <person name="Hafez N."/>
            <person name="Hagos B."/>
            <person name="Hall J."/>
            <person name="Henson C."/>
            <person name="Hollinger A."/>
            <person name="Honan T."/>
            <person name="Huard M.D."/>
            <person name="Hughes L."/>
            <person name="Hurhula B."/>
            <person name="Husby M.E."/>
            <person name="Kamat A."/>
            <person name="Kanga B."/>
            <person name="Kashin S."/>
            <person name="Khazanovich D."/>
            <person name="Kisner P."/>
            <person name="Lance K."/>
            <person name="Lara M."/>
            <person name="Lee W."/>
            <person name="Lennon N."/>
            <person name="Letendre F."/>
            <person name="LeVine R."/>
            <person name="Lipovsky A."/>
            <person name="Liu X."/>
            <person name="Liu J."/>
            <person name="Liu S."/>
            <person name="Lokyitsang T."/>
            <person name="Lokyitsang Y."/>
            <person name="Lubonja R."/>
            <person name="Lui A."/>
            <person name="MacDonald P."/>
            <person name="Magnisalis V."/>
            <person name="Maru K."/>
            <person name="Matthews C."/>
            <person name="McCusker W."/>
            <person name="McDonough S."/>
            <person name="Mehta T."/>
            <person name="Meldrim J."/>
            <person name="Meneus L."/>
            <person name="Mihai O."/>
            <person name="Mihalev A."/>
            <person name="Mihova T."/>
            <person name="Mittelman R."/>
            <person name="Mlenga V."/>
            <person name="Montmayeur A."/>
            <person name="Mulrain L."/>
            <person name="Navidi A."/>
            <person name="Naylor J."/>
            <person name="Negash T."/>
            <person name="Nguyen T."/>
            <person name="Nguyen N."/>
            <person name="Nicol R."/>
            <person name="Norbu C."/>
            <person name="Norbu N."/>
            <person name="Novod N."/>
            <person name="O'Neill B."/>
            <person name="Osman S."/>
            <person name="Markiewicz E."/>
            <person name="Oyono O.L."/>
            <person name="Patti C."/>
            <person name="Phunkhang P."/>
            <person name="Pierre F."/>
            <person name="Priest M."/>
            <person name="Raghuraman S."/>
            <person name="Rege F."/>
            <person name="Reyes R."/>
            <person name="Rise C."/>
            <person name="Rogov P."/>
            <person name="Ross K."/>
            <person name="Ryan E."/>
            <person name="Settipalli S."/>
            <person name="Shea T."/>
            <person name="Sherpa N."/>
            <person name="Shi L."/>
            <person name="Shih D."/>
            <person name="Sparrow T."/>
            <person name="Spaulding J."/>
            <person name="Stalker J."/>
            <person name="Stange-Thomann N."/>
            <person name="Stavropoulos S."/>
            <person name="Stone C."/>
            <person name="Strader C."/>
            <person name="Tesfaye S."/>
            <person name="Thomson T."/>
            <person name="Thoulutsang Y."/>
            <person name="Thoulutsang D."/>
            <person name="Topham K."/>
            <person name="Topping I."/>
            <person name="Tsamla T."/>
            <person name="Vassiliev H."/>
            <person name="Vo A."/>
            <person name="Wangchuk T."/>
            <person name="Wangdi T."/>
            <person name="Weiand M."/>
            <person name="Wilkinson J."/>
            <person name="Wilson A."/>
            <person name="Yadav S."/>
            <person name="Young G."/>
            <person name="Yu Q."/>
            <person name="Zembek L."/>
            <person name="Zhong D."/>
            <person name="Zimmer A."/>
            <person name="Zwirko Z."/>
            <person name="Jaffe D.B."/>
            <person name="Alvarez P."/>
            <person name="Brockman W."/>
            <person name="Butler J."/>
            <person name="Chin C."/>
            <person name="Gnerre S."/>
            <person name="Grabherr M."/>
            <person name="Kleber M."/>
            <person name="Mauceli E."/>
            <person name="MacCallum I."/>
        </authorList>
    </citation>
    <scope>NUCLEOTIDE SEQUENCE [LARGE SCALE GENOMIC DNA]</scope>
    <source>
        <strain evidence="9">Tucson 15010-1051.87</strain>
    </source>
</reference>
<dbReference type="PANTHER" id="PTHR23354:SF122">
    <property type="entry name" value="GTPASE-ACTIVATING PROTEIN SKYWALKER"/>
    <property type="match status" value="1"/>
</dbReference>
<keyword evidence="4" id="KW-0472">Membrane</keyword>
<dbReference type="Proteomes" id="UP000008792">
    <property type="component" value="Unassembled WGS sequence"/>
</dbReference>
<dbReference type="InterPro" id="IPR000195">
    <property type="entry name" value="Rab-GAP-TBC_dom"/>
</dbReference>
<feature type="domain" description="TLDc" evidence="7">
    <location>
        <begin position="388"/>
        <end position="565"/>
    </location>
</feature>
<keyword evidence="5" id="KW-0968">Cytoplasmic vesicle</keyword>
<evidence type="ECO:0000256" key="4">
    <source>
        <dbReference type="ARBA" id="ARBA00023136"/>
    </source>
</evidence>
<dbReference type="SMR" id="A0A0Q9WIG2"/>